<sequence>MNPPDPDPTNTIPLPEEDGNEREKEPNDLHNGCEGGALNNNISVPSGIA</sequence>
<proteinExistence type="predicted"/>
<keyword evidence="3" id="KW-1185">Reference proteome</keyword>
<organism evidence="2 3">
    <name type="scientific">Caligus rogercresseyi</name>
    <name type="common">Sea louse</name>
    <dbReference type="NCBI Taxonomy" id="217165"/>
    <lineage>
        <taxon>Eukaryota</taxon>
        <taxon>Metazoa</taxon>
        <taxon>Ecdysozoa</taxon>
        <taxon>Arthropoda</taxon>
        <taxon>Crustacea</taxon>
        <taxon>Multicrustacea</taxon>
        <taxon>Hexanauplia</taxon>
        <taxon>Copepoda</taxon>
        <taxon>Siphonostomatoida</taxon>
        <taxon>Caligidae</taxon>
        <taxon>Caligus</taxon>
    </lineage>
</organism>
<feature type="compositionally biased region" description="Polar residues" evidence="1">
    <location>
        <begin position="38"/>
        <end position="49"/>
    </location>
</feature>
<dbReference type="EMBL" id="CP045896">
    <property type="protein sequence ID" value="QQP50696.1"/>
    <property type="molecule type" value="Genomic_DNA"/>
</dbReference>
<evidence type="ECO:0000313" key="2">
    <source>
        <dbReference type="EMBL" id="QQP50696.1"/>
    </source>
</evidence>
<dbReference type="Proteomes" id="UP000595437">
    <property type="component" value="Chromosome 7"/>
</dbReference>
<dbReference type="AlphaFoldDB" id="A0A7T8K9Y1"/>
<name>A0A7T8K9Y1_CALRO</name>
<evidence type="ECO:0000256" key="1">
    <source>
        <dbReference type="SAM" id="MobiDB-lite"/>
    </source>
</evidence>
<feature type="region of interest" description="Disordered" evidence="1">
    <location>
        <begin position="1"/>
        <end position="49"/>
    </location>
</feature>
<evidence type="ECO:0000313" key="3">
    <source>
        <dbReference type="Proteomes" id="UP000595437"/>
    </source>
</evidence>
<reference evidence="3" key="1">
    <citation type="submission" date="2021-01" db="EMBL/GenBank/DDBJ databases">
        <title>Caligus Genome Assembly.</title>
        <authorList>
            <person name="Gallardo-Escarate C."/>
        </authorList>
    </citation>
    <scope>NUCLEOTIDE SEQUENCE [LARGE SCALE GENOMIC DNA]</scope>
</reference>
<protein>
    <submittedName>
        <fullName evidence="2">Uncharacterized protein</fullName>
    </submittedName>
</protein>
<gene>
    <name evidence="2" type="ORF">FKW44_011800</name>
</gene>
<accession>A0A7T8K9Y1</accession>